<evidence type="ECO:0000313" key="7">
    <source>
        <dbReference type="EMBL" id="OCH97607.1"/>
    </source>
</evidence>
<dbReference type="GO" id="GO:0022857">
    <property type="term" value="F:transmembrane transporter activity"/>
    <property type="evidence" value="ECO:0007669"/>
    <property type="project" value="InterPro"/>
</dbReference>
<evidence type="ECO:0000256" key="3">
    <source>
        <dbReference type="ARBA" id="ARBA00023136"/>
    </source>
</evidence>
<feature type="transmembrane region" description="Helical" evidence="4">
    <location>
        <begin position="274"/>
        <end position="290"/>
    </location>
</feature>
<feature type="transmembrane region" description="Helical" evidence="4">
    <location>
        <begin position="38"/>
        <end position="59"/>
    </location>
</feature>
<feature type="transmembrane region" description="Helical" evidence="4">
    <location>
        <begin position="209"/>
        <end position="235"/>
    </location>
</feature>
<dbReference type="OrthoDB" id="5654097at2"/>
<sequence>MNETLFYSIWAIRTFYVLSIKTVLFTLLFLFFEQSFAIAELSILGILINLPMVFSAFFITRLMDKKEIKSLLVTVLLIQAITLAILALLINHYPVNLIGIILSITVLFIMSSTEISLFDKSIVLLLPEAKRGKGVSLGLATTALSYIVSPLVASLLFKVIASEMIVIFAILIILLYLLPLARLNKNYIRIDVNLSNAVFRLNEFKIHPLAILLLLTFSLTTVWTNFISFLIIPVLKLNHPQWFVGMILSLSGIGSLLGGMSVGRMFQNNANRKSLTICFSLTLSSMLFFVLYANSIYLSIVLALLGGITSAWSYGISQIISQNCLDHNKIAGFYMFRNAFSSTLLMVFYAINATFARSIDAMIYAIVIFLFIFVLLYILFFRFGKFPVKVDSHSENE</sequence>
<protein>
    <submittedName>
        <fullName evidence="6">Major Facilitator Superfamily protein</fullName>
    </submittedName>
</protein>
<feature type="transmembrane region" description="Helical" evidence="4">
    <location>
        <begin position="12"/>
        <end position="32"/>
    </location>
</feature>
<dbReference type="Proteomes" id="UP000093336">
    <property type="component" value="Unassembled WGS sequence"/>
</dbReference>
<keyword evidence="9" id="KW-1185">Reference proteome</keyword>
<dbReference type="STRING" id="455.Ljam_1058"/>
<dbReference type="AlphaFoldDB" id="A0A0W0UG85"/>
<gene>
    <name evidence="7" type="ORF">A8135_14035</name>
    <name evidence="6" type="ORF">Ljam_1058</name>
</gene>
<dbReference type="InterPro" id="IPR020846">
    <property type="entry name" value="MFS_dom"/>
</dbReference>
<dbReference type="EMBL" id="LYOZ01000030">
    <property type="protein sequence ID" value="OCH97607.1"/>
    <property type="molecule type" value="Genomic_DNA"/>
</dbReference>
<reference evidence="6 8" key="1">
    <citation type="submission" date="2015-11" db="EMBL/GenBank/DDBJ databases">
        <title>Genomic analysis of 38 Legionella species identifies large and diverse effector repertoires.</title>
        <authorList>
            <person name="Burstein D."/>
            <person name="Amaro F."/>
            <person name="Zusman T."/>
            <person name="Lifshitz Z."/>
            <person name="Cohen O."/>
            <person name="Gilbert J.A."/>
            <person name="Pupko T."/>
            <person name="Shuman H.A."/>
            <person name="Segal G."/>
        </authorList>
    </citation>
    <scope>NUCLEOTIDE SEQUENCE [LARGE SCALE GENOMIC DNA]</scope>
    <source>
        <strain evidence="6 8">JA-26-G1-E2</strain>
    </source>
</reference>
<organism evidence="6 8">
    <name type="scientific">Legionella jamestowniensis</name>
    <dbReference type="NCBI Taxonomy" id="455"/>
    <lineage>
        <taxon>Bacteria</taxon>
        <taxon>Pseudomonadati</taxon>
        <taxon>Pseudomonadota</taxon>
        <taxon>Gammaproteobacteria</taxon>
        <taxon>Legionellales</taxon>
        <taxon>Legionellaceae</taxon>
        <taxon>Legionella</taxon>
    </lineage>
</organism>
<dbReference type="InterPro" id="IPR036259">
    <property type="entry name" value="MFS_trans_sf"/>
</dbReference>
<dbReference type="Pfam" id="PF07690">
    <property type="entry name" value="MFS_1"/>
    <property type="match status" value="1"/>
</dbReference>
<evidence type="ECO:0000313" key="9">
    <source>
        <dbReference type="Proteomes" id="UP000093336"/>
    </source>
</evidence>
<dbReference type="RefSeq" id="WP_058449092.1">
    <property type="nucleotide sequence ID" value="NZ_CAAAJF010000019.1"/>
</dbReference>
<feature type="transmembrane region" description="Helical" evidence="4">
    <location>
        <begin position="159"/>
        <end position="178"/>
    </location>
</feature>
<feature type="transmembrane region" description="Helical" evidence="4">
    <location>
        <begin position="71"/>
        <end position="90"/>
    </location>
</feature>
<feature type="transmembrane region" description="Helical" evidence="4">
    <location>
        <begin position="241"/>
        <end position="262"/>
    </location>
</feature>
<feature type="transmembrane region" description="Helical" evidence="4">
    <location>
        <begin position="296"/>
        <end position="314"/>
    </location>
</feature>
<feature type="transmembrane region" description="Helical" evidence="4">
    <location>
        <begin position="335"/>
        <end position="355"/>
    </location>
</feature>
<feature type="transmembrane region" description="Helical" evidence="4">
    <location>
        <begin position="361"/>
        <end position="380"/>
    </location>
</feature>
<evidence type="ECO:0000259" key="5">
    <source>
        <dbReference type="PROSITE" id="PS50850"/>
    </source>
</evidence>
<evidence type="ECO:0000256" key="2">
    <source>
        <dbReference type="ARBA" id="ARBA00022989"/>
    </source>
</evidence>
<dbReference type="EMBL" id="LNYG01000013">
    <property type="protein sequence ID" value="KTD06863.1"/>
    <property type="molecule type" value="Genomic_DNA"/>
</dbReference>
<evidence type="ECO:0000313" key="6">
    <source>
        <dbReference type="EMBL" id="KTD06863.1"/>
    </source>
</evidence>
<dbReference type="PROSITE" id="PS50850">
    <property type="entry name" value="MFS"/>
    <property type="match status" value="1"/>
</dbReference>
<dbReference type="Gene3D" id="1.20.1250.20">
    <property type="entry name" value="MFS general substrate transporter like domains"/>
    <property type="match status" value="2"/>
</dbReference>
<name>A0A0W0UG85_9GAMM</name>
<feature type="domain" description="Major facilitator superfamily (MFS) profile" evidence="5">
    <location>
        <begin position="1"/>
        <end position="187"/>
    </location>
</feature>
<feature type="transmembrane region" description="Helical" evidence="4">
    <location>
        <begin position="134"/>
        <end position="153"/>
    </location>
</feature>
<dbReference type="InterPro" id="IPR011701">
    <property type="entry name" value="MFS"/>
</dbReference>
<dbReference type="Proteomes" id="UP000054715">
    <property type="component" value="Unassembled WGS sequence"/>
</dbReference>
<keyword evidence="2 4" id="KW-1133">Transmembrane helix</keyword>
<comment type="caution">
    <text evidence="6">The sequence shown here is derived from an EMBL/GenBank/DDBJ whole genome shotgun (WGS) entry which is preliminary data.</text>
</comment>
<evidence type="ECO:0000256" key="4">
    <source>
        <dbReference type="SAM" id="Phobius"/>
    </source>
</evidence>
<feature type="transmembrane region" description="Helical" evidence="4">
    <location>
        <begin position="96"/>
        <end position="113"/>
    </location>
</feature>
<evidence type="ECO:0000313" key="8">
    <source>
        <dbReference type="Proteomes" id="UP000054715"/>
    </source>
</evidence>
<dbReference type="SUPFAM" id="SSF103473">
    <property type="entry name" value="MFS general substrate transporter"/>
    <property type="match status" value="1"/>
</dbReference>
<keyword evidence="1 4" id="KW-0812">Transmembrane</keyword>
<proteinExistence type="predicted"/>
<accession>A0A0W0UG85</accession>
<keyword evidence="3 4" id="KW-0472">Membrane</keyword>
<evidence type="ECO:0000256" key="1">
    <source>
        <dbReference type="ARBA" id="ARBA00022692"/>
    </source>
</evidence>
<dbReference type="PATRIC" id="fig|455.5.peg.1122"/>
<reference evidence="7 9" key="2">
    <citation type="submission" date="2016-05" db="EMBL/GenBank/DDBJ databases">
        <authorList>
            <person name="Prochazka B."/>
            <person name="Indra A."/>
            <person name="Hasenberger P."/>
            <person name="Blaschitz M."/>
            <person name="Wagner L."/>
            <person name="Wewalka G."/>
            <person name="Sorschag S."/>
            <person name="Schmid D."/>
            <person name="Ruppitsch W."/>
        </authorList>
    </citation>
    <scope>NUCLEOTIDE SEQUENCE [LARGE SCALE GENOMIC DNA]</scope>
    <source>
        <strain evidence="7 9">974010_12</strain>
    </source>
</reference>